<sequence length="162" mass="19494">MNFSISFTDIVSKMSNYDNVLITYSKCLYLIHKKRFDDENLKCIKKFQKNAPLISDKERDILINILKIIHDQSPPELKNKSKDFYKENIKDKEEIDNKFLEFSEQIHENERQDMIHNIHSNLYELVYTELYNSDLIRYIVNEDYIPEDFLNAYDIVCYSAIF</sequence>
<accession>A0A6C0HEK3</accession>
<dbReference type="EMBL" id="MN739934">
    <property type="protein sequence ID" value="QHT78576.1"/>
    <property type="molecule type" value="Genomic_DNA"/>
</dbReference>
<proteinExistence type="predicted"/>
<evidence type="ECO:0000313" key="1">
    <source>
        <dbReference type="EMBL" id="QHT78576.1"/>
    </source>
</evidence>
<reference evidence="1" key="1">
    <citation type="journal article" date="2020" name="Nature">
        <title>Giant virus diversity and host interactions through global metagenomics.</title>
        <authorList>
            <person name="Schulz F."/>
            <person name="Roux S."/>
            <person name="Paez-Espino D."/>
            <person name="Jungbluth S."/>
            <person name="Walsh D.A."/>
            <person name="Denef V.J."/>
            <person name="McMahon K.D."/>
            <person name="Konstantinidis K.T."/>
            <person name="Eloe-Fadrosh E.A."/>
            <person name="Kyrpides N.C."/>
            <person name="Woyke T."/>
        </authorList>
    </citation>
    <scope>NUCLEOTIDE SEQUENCE</scope>
    <source>
        <strain evidence="1">GVMAG-M-3300023179-92</strain>
    </source>
</reference>
<protein>
    <submittedName>
        <fullName evidence="1">Uncharacterized protein</fullName>
    </submittedName>
</protein>
<organism evidence="1">
    <name type="scientific">viral metagenome</name>
    <dbReference type="NCBI Taxonomy" id="1070528"/>
    <lineage>
        <taxon>unclassified sequences</taxon>
        <taxon>metagenomes</taxon>
        <taxon>organismal metagenomes</taxon>
    </lineage>
</organism>
<name>A0A6C0HEK3_9ZZZZ</name>
<dbReference type="AlphaFoldDB" id="A0A6C0HEK3"/>